<keyword evidence="1" id="KW-0812">Transmembrane</keyword>
<evidence type="ECO:0000256" key="1">
    <source>
        <dbReference type="SAM" id="Phobius"/>
    </source>
</evidence>
<comment type="caution">
    <text evidence="2">The sequence shown here is derived from an EMBL/GenBank/DDBJ whole genome shotgun (WGS) entry which is preliminary data.</text>
</comment>
<evidence type="ECO:0000313" key="3">
    <source>
        <dbReference type="Proteomes" id="UP000242164"/>
    </source>
</evidence>
<sequence length="33" mass="3979">MKERLYQTGVLLLLLHFFLRLILWNSVMMLKGT</sequence>
<dbReference type="AlphaFoldDB" id="A0AAX2CMK7"/>
<organism evidence="2 3">
    <name type="scientific">Bacillus cytotoxicus</name>
    <dbReference type="NCBI Taxonomy" id="580165"/>
    <lineage>
        <taxon>Bacteria</taxon>
        <taxon>Bacillati</taxon>
        <taxon>Bacillota</taxon>
        <taxon>Bacilli</taxon>
        <taxon>Bacillales</taxon>
        <taxon>Bacillaceae</taxon>
        <taxon>Bacillus</taxon>
        <taxon>Bacillus cereus group</taxon>
    </lineage>
</organism>
<keyword evidence="1" id="KW-0472">Membrane</keyword>
<proteinExistence type="predicted"/>
<protein>
    <submittedName>
        <fullName evidence="2">Uncharacterized protein</fullName>
    </submittedName>
</protein>
<feature type="transmembrane region" description="Helical" evidence="1">
    <location>
        <begin position="6"/>
        <end position="23"/>
    </location>
</feature>
<accession>A0AAX2CMK7</accession>
<dbReference type="EMBL" id="FMIK01000060">
    <property type="protein sequence ID" value="SCM05829.1"/>
    <property type="molecule type" value="Genomic_DNA"/>
</dbReference>
<evidence type="ECO:0000313" key="2">
    <source>
        <dbReference type="EMBL" id="SCM05829.1"/>
    </source>
</evidence>
<gene>
    <name evidence="2" type="ORF">BCB44BAC_04149</name>
</gene>
<dbReference type="Proteomes" id="UP000242164">
    <property type="component" value="Unassembled WGS sequence"/>
</dbReference>
<keyword evidence="1" id="KW-1133">Transmembrane helix</keyword>
<reference evidence="2 3" key="1">
    <citation type="submission" date="2016-08" db="EMBL/GenBank/DDBJ databases">
        <authorList>
            <person name="Loux V."/>
            <person name="Rue O."/>
        </authorList>
    </citation>
    <scope>NUCLEOTIDE SEQUENCE [LARGE SCALE GENOMIC DNA]</scope>
    <source>
        <strain evidence="2 3">AFSSA_08CEB44bac</strain>
    </source>
</reference>
<name>A0AAX2CMK7_9BACI</name>